<dbReference type="SMART" id="SM00028">
    <property type="entry name" value="TPR"/>
    <property type="match status" value="4"/>
</dbReference>
<dbReference type="InterPro" id="IPR011990">
    <property type="entry name" value="TPR-like_helical_dom_sf"/>
</dbReference>
<evidence type="ECO:0000256" key="3">
    <source>
        <dbReference type="ARBA" id="ARBA00022771"/>
    </source>
</evidence>
<evidence type="ECO:0000256" key="6">
    <source>
        <dbReference type="PROSITE-ProRule" id="PRU00042"/>
    </source>
</evidence>
<feature type="region of interest" description="Disordered" evidence="7">
    <location>
        <begin position="341"/>
        <end position="360"/>
    </location>
</feature>
<reference evidence="10" key="1">
    <citation type="submission" date="2020-06" db="EMBL/GenBank/DDBJ databases">
        <title>A chromosome-scale genome assembly of Talaromyces rugulosus W13939.</title>
        <authorList>
            <person name="Wang B."/>
            <person name="Guo L."/>
            <person name="Ye K."/>
            <person name="Wang L."/>
        </authorList>
    </citation>
    <scope>NUCLEOTIDE SEQUENCE [LARGE SCALE GENOMIC DNA]</scope>
    <source>
        <strain evidence="10">W13939</strain>
    </source>
</reference>
<keyword evidence="2" id="KW-0677">Repeat</keyword>
<dbReference type="Pfam" id="PF13424">
    <property type="entry name" value="TPR_12"/>
    <property type="match status" value="2"/>
</dbReference>
<dbReference type="SMART" id="SM00355">
    <property type="entry name" value="ZnF_C2H2"/>
    <property type="match status" value="4"/>
</dbReference>
<dbReference type="EMBL" id="CP055899">
    <property type="protein sequence ID" value="QKX57126.1"/>
    <property type="molecule type" value="Genomic_DNA"/>
</dbReference>
<dbReference type="KEGG" id="trg:TRUGW13939_04234"/>
<dbReference type="PANTHER" id="PTHR45641:SF19">
    <property type="entry name" value="NEPHROCYSTIN-3"/>
    <property type="match status" value="1"/>
</dbReference>
<dbReference type="PROSITE" id="PS00028">
    <property type="entry name" value="ZINC_FINGER_C2H2_1"/>
    <property type="match status" value="3"/>
</dbReference>
<dbReference type="InterPro" id="IPR013087">
    <property type="entry name" value="Znf_C2H2_type"/>
</dbReference>
<feature type="region of interest" description="Disordered" evidence="7">
    <location>
        <begin position="404"/>
        <end position="436"/>
    </location>
</feature>
<dbReference type="Gene3D" id="1.25.40.10">
    <property type="entry name" value="Tetratricopeptide repeat domain"/>
    <property type="match status" value="1"/>
</dbReference>
<dbReference type="GO" id="GO:0008270">
    <property type="term" value="F:zinc ion binding"/>
    <property type="evidence" value="ECO:0007669"/>
    <property type="project" value="UniProtKB-KW"/>
</dbReference>
<dbReference type="PANTHER" id="PTHR45641">
    <property type="entry name" value="TETRATRICOPEPTIDE REPEAT PROTEIN (AFU_ORTHOLOGUE AFUA_6G03870)"/>
    <property type="match status" value="1"/>
</dbReference>
<evidence type="ECO:0000256" key="1">
    <source>
        <dbReference type="ARBA" id="ARBA00022723"/>
    </source>
</evidence>
<keyword evidence="4" id="KW-0802">TPR repeat</keyword>
<evidence type="ECO:0000313" key="10">
    <source>
        <dbReference type="Proteomes" id="UP000509510"/>
    </source>
</evidence>
<accession>A0A7H8QTL3</accession>
<dbReference type="InterPro" id="IPR002893">
    <property type="entry name" value="Znf_MYND"/>
</dbReference>
<evidence type="ECO:0000256" key="7">
    <source>
        <dbReference type="SAM" id="MobiDB-lite"/>
    </source>
</evidence>
<dbReference type="RefSeq" id="XP_035343304.1">
    <property type="nucleotide sequence ID" value="XM_035487411.1"/>
</dbReference>
<dbReference type="PROSITE" id="PS01360">
    <property type="entry name" value="ZF_MYND_1"/>
    <property type="match status" value="1"/>
</dbReference>
<dbReference type="SUPFAM" id="SSF48452">
    <property type="entry name" value="TPR-like"/>
    <property type="match status" value="1"/>
</dbReference>
<gene>
    <name evidence="9" type="ORF">TRUGW13939_04234</name>
</gene>
<dbReference type="SUPFAM" id="SSF144232">
    <property type="entry name" value="HIT/MYND zinc finger-like"/>
    <property type="match status" value="1"/>
</dbReference>
<dbReference type="GeneID" id="55991736"/>
<evidence type="ECO:0000313" key="9">
    <source>
        <dbReference type="EMBL" id="QKX57126.1"/>
    </source>
</evidence>
<keyword evidence="1" id="KW-0479">Metal-binding</keyword>
<sequence>MQCYHCPKRFFDRSEFDIHRTSHSDRQREIRDPNTEIGAFLQSHPSAGPRKSVLQASTLLSQWRDFGSDEQHGMKTDIKNFQGVLRKFPPRSNKEGSAVELKDAVCSDCDAIFSSRAELDSHRFTKFCPGAAIVVHVMMKDNLINKGYRIEQRLVPLEGRPLRVPCSKCTDVFSDDEAKDAHESLHQSDDLTCFQCDRQCDTAYELKLHYEYHEDMEFRQLKKEAISGHKRASSHPQMMPSMSVPLSPTENALRKLHKRKSQRILNSWPLKKSGHGEDGEIVALSFSVPEDIERVHAAEGALQEIEPNDILDFPVTQLATWLDTRDSDEKYTLSTMYEDKENFQEKSELPPQESQENSVPRRMSLLRSVLGLKFPKRLSRSDSVTSQPRKLMKKENSVRFSLVSKSRKGEITPSRTESRASSHLTEQQNGGFKIYSPQDIEGDRSPFVHMRVLSDGVIVEDVSGRQRVLPMDQIAYIYSIISADSSSIPVKSKISTLQSRAELSLQAGHLTTAISTYKEVLEILLQYRTLDTDLRIKAGVLHRIGFVYSAIGSAGESEYYFLKALAIFRRLHGRDNAVIYNVLNDIAKLCERDGYATEASALYERVLAGRLRVLGQNAPDTLSSMQELANIKINLGDLESALEIFEHAVPAFEVVFGLQSETTLEAMNHMSILYQKLGLNDQSLAMSQKMLPYCKTVVGFDSSLTRNTVMRYLEDSENFDFSADVKLIIEHYRRSRLTANYRVLQTLGRAYMDSGLNRDACDLFVFLFEETSTLKGQESLESFDALSALCVTLEHLGHLDEAIKNYGNLLQLANKTPLDHPSRSRMDYSRKRVTDLIHRREILTAEKRAWGLYEDGTCITCQSKTASLCNTCHIVRFCSVQCHDRSLTTHASSCIPSITLRESKSVAIAPRCPSPVQQDALDMILPSEKSNTSPSITASHTVYLDPRNFTTFRMKLSSTVNTLLVFSPDADIRYTIIGNISECGTDQVTLPSNSVLTTGKRRASSKVTTKLSSSNTEWLTPSVQESVSITPMEKSAPIYLVVAPGEQMMKNLVEKRVNARSGGGEKERFEALSIPNDDLIEYAQGLLMNGYMGEAFLYIVGWV</sequence>
<evidence type="ECO:0000256" key="2">
    <source>
        <dbReference type="ARBA" id="ARBA00022737"/>
    </source>
</evidence>
<organism evidence="9 10">
    <name type="scientific">Talaromyces rugulosus</name>
    <name type="common">Penicillium rugulosum</name>
    <dbReference type="NCBI Taxonomy" id="121627"/>
    <lineage>
        <taxon>Eukaryota</taxon>
        <taxon>Fungi</taxon>
        <taxon>Dikarya</taxon>
        <taxon>Ascomycota</taxon>
        <taxon>Pezizomycotina</taxon>
        <taxon>Eurotiomycetes</taxon>
        <taxon>Eurotiomycetidae</taxon>
        <taxon>Eurotiales</taxon>
        <taxon>Trichocomaceae</taxon>
        <taxon>Talaromyces</taxon>
        <taxon>Talaromyces sect. Islandici</taxon>
    </lineage>
</organism>
<keyword evidence="3 6" id="KW-0863">Zinc-finger</keyword>
<feature type="compositionally biased region" description="Polar residues" evidence="7">
    <location>
        <begin position="413"/>
        <end position="430"/>
    </location>
</feature>
<dbReference type="AlphaFoldDB" id="A0A7H8QTL3"/>
<dbReference type="OrthoDB" id="5086500at2759"/>
<dbReference type="InterPro" id="IPR019734">
    <property type="entry name" value="TPR_rpt"/>
</dbReference>
<name>A0A7H8QTL3_TALRU</name>
<evidence type="ECO:0000259" key="8">
    <source>
        <dbReference type="PROSITE" id="PS50157"/>
    </source>
</evidence>
<dbReference type="Proteomes" id="UP000509510">
    <property type="component" value="Chromosome II"/>
</dbReference>
<keyword evidence="10" id="KW-1185">Reference proteome</keyword>
<feature type="domain" description="C2H2-type" evidence="8">
    <location>
        <begin position="1"/>
        <end position="28"/>
    </location>
</feature>
<protein>
    <recommendedName>
        <fullName evidence="8">C2H2-type domain-containing protein</fullName>
    </recommendedName>
</protein>
<proteinExistence type="predicted"/>
<dbReference type="PROSITE" id="PS50157">
    <property type="entry name" value="ZINC_FINGER_C2H2_2"/>
    <property type="match status" value="1"/>
</dbReference>
<evidence type="ECO:0000256" key="4">
    <source>
        <dbReference type="ARBA" id="ARBA00022803"/>
    </source>
</evidence>
<evidence type="ECO:0000256" key="5">
    <source>
        <dbReference type="ARBA" id="ARBA00022833"/>
    </source>
</evidence>
<keyword evidence="5" id="KW-0862">Zinc</keyword>